<keyword evidence="2" id="KW-0472">Membrane</keyword>
<protein>
    <submittedName>
        <fullName evidence="3">Uncharacterized protein</fullName>
    </submittedName>
</protein>
<comment type="caution">
    <text evidence="3">The sequence shown here is derived from an EMBL/GenBank/DDBJ whole genome shotgun (WGS) entry which is preliminary data.</text>
</comment>
<keyword evidence="2" id="KW-0812">Transmembrane</keyword>
<dbReference type="Proteomes" id="UP000284842">
    <property type="component" value="Unassembled WGS sequence"/>
</dbReference>
<gene>
    <name evidence="3" type="ORF">CVT24_013156</name>
</gene>
<sequence>TAEDSQFNAYGKTVSTKGNCYSKSLSVTLFPSTLMRPLLWLILVGLSSQLRITNATKLRNVTIDDQDVRISYFPRAAWGKITDNMDAGGTHMVTGQEGSYAVLTFSFVSVYFLSTLWPYHVAVDISIDGQTSRLDLQDYTKPVVSWGNRATTSSQIVAHFPGTFQKERTITVSVPPGDKIAVVDMLMFEVDDSVSNPPGTIVTTSTVFTGTTITAGNSDPSHVPNGSGGSGNKNAPPITTTGGLSFSGDHISVTSAGTTSSSTRLNALGGFSNLASHGSAPTSSSGDQSSDAEKKGSRQTMAAIIGGAVGGLVAFALLMTTLWLILKRQRKPGVGANATYSAYHTMSRYDVNQPGADHRTSYTDSADPHHRVPLMSEVNPYTSSTAAHTDARDLPQHALYQDGGLGNPTYTLQDGASTPRPKSYQDPFSDYSQPYHEKPPHLSVSRPMSVATLAVDSSTYNPQSQPGADPVTFPGHPYDTSLLAQAPPFSYGDGRL</sequence>
<evidence type="ECO:0000256" key="2">
    <source>
        <dbReference type="SAM" id="Phobius"/>
    </source>
</evidence>
<evidence type="ECO:0000313" key="4">
    <source>
        <dbReference type="Proteomes" id="UP000284842"/>
    </source>
</evidence>
<feature type="region of interest" description="Disordered" evidence="1">
    <location>
        <begin position="212"/>
        <end position="243"/>
    </location>
</feature>
<dbReference type="EMBL" id="NHTK01005678">
    <property type="protein sequence ID" value="PPQ75373.1"/>
    <property type="molecule type" value="Genomic_DNA"/>
</dbReference>
<feature type="compositionally biased region" description="Polar residues" evidence="1">
    <location>
        <begin position="456"/>
        <end position="466"/>
    </location>
</feature>
<proteinExistence type="predicted"/>
<evidence type="ECO:0000313" key="3">
    <source>
        <dbReference type="EMBL" id="PPQ75373.1"/>
    </source>
</evidence>
<organism evidence="3 4">
    <name type="scientific">Panaeolus cyanescens</name>
    <dbReference type="NCBI Taxonomy" id="181874"/>
    <lineage>
        <taxon>Eukaryota</taxon>
        <taxon>Fungi</taxon>
        <taxon>Dikarya</taxon>
        <taxon>Basidiomycota</taxon>
        <taxon>Agaricomycotina</taxon>
        <taxon>Agaricomycetes</taxon>
        <taxon>Agaricomycetidae</taxon>
        <taxon>Agaricales</taxon>
        <taxon>Agaricineae</taxon>
        <taxon>Galeropsidaceae</taxon>
        <taxon>Panaeolus</taxon>
    </lineage>
</organism>
<feature type="compositionally biased region" description="Polar residues" evidence="1">
    <location>
        <begin position="274"/>
        <end position="289"/>
    </location>
</feature>
<feature type="non-terminal residue" evidence="3">
    <location>
        <position position="1"/>
    </location>
</feature>
<feature type="region of interest" description="Disordered" evidence="1">
    <location>
        <begin position="274"/>
        <end position="295"/>
    </location>
</feature>
<reference evidence="3 4" key="1">
    <citation type="journal article" date="2018" name="Evol. Lett.">
        <title>Horizontal gene cluster transfer increased hallucinogenic mushroom diversity.</title>
        <authorList>
            <person name="Reynolds H.T."/>
            <person name="Vijayakumar V."/>
            <person name="Gluck-Thaler E."/>
            <person name="Korotkin H.B."/>
            <person name="Matheny P.B."/>
            <person name="Slot J.C."/>
        </authorList>
    </citation>
    <scope>NUCLEOTIDE SEQUENCE [LARGE SCALE GENOMIC DNA]</scope>
    <source>
        <strain evidence="3 4">2629</strain>
    </source>
</reference>
<dbReference type="STRING" id="181874.A0A409WA36"/>
<keyword evidence="4" id="KW-1185">Reference proteome</keyword>
<accession>A0A409WA36</accession>
<feature type="region of interest" description="Disordered" evidence="1">
    <location>
        <begin position="398"/>
        <end position="443"/>
    </location>
</feature>
<evidence type="ECO:0000256" key="1">
    <source>
        <dbReference type="SAM" id="MobiDB-lite"/>
    </source>
</evidence>
<feature type="region of interest" description="Disordered" evidence="1">
    <location>
        <begin position="456"/>
        <end position="496"/>
    </location>
</feature>
<dbReference type="AlphaFoldDB" id="A0A409WA36"/>
<dbReference type="InParanoid" id="A0A409WA36"/>
<dbReference type="OrthoDB" id="3234968at2759"/>
<keyword evidence="2" id="KW-1133">Transmembrane helix</keyword>
<name>A0A409WA36_9AGAR</name>
<feature type="transmembrane region" description="Helical" evidence="2">
    <location>
        <begin position="301"/>
        <end position="326"/>
    </location>
</feature>